<dbReference type="EMBL" id="CAIIXF020000008">
    <property type="protein sequence ID" value="CAH1793106.1"/>
    <property type="molecule type" value="Genomic_DNA"/>
</dbReference>
<evidence type="ECO:0000256" key="2">
    <source>
        <dbReference type="ARBA" id="ARBA00022692"/>
    </source>
</evidence>
<dbReference type="OrthoDB" id="9983318at2759"/>
<evidence type="ECO:0000256" key="3">
    <source>
        <dbReference type="ARBA" id="ARBA00022989"/>
    </source>
</evidence>
<keyword evidence="2" id="KW-0812">Transmembrane</keyword>
<name>A0A8J1UNT4_OWEFU</name>
<dbReference type="AlphaFoldDB" id="A0A8J1UNT4"/>
<dbReference type="GO" id="GO:0005886">
    <property type="term" value="C:plasma membrane"/>
    <property type="evidence" value="ECO:0007669"/>
    <property type="project" value="TreeGrafter"/>
</dbReference>
<evidence type="ECO:0000313" key="9">
    <source>
        <dbReference type="Proteomes" id="UP000749559"/>
    </source>
</evidence>
<evidence type="ECO:0000256" key="4">
    <source>
        <dbReference type="ARBA" id="ARBA00023040"/>
    </source>
</evidence>
<evidence type="ECO:0000256" key="1">
    <source>
        <dbReference type="ARBA" id="ARBA00004141"/>
    </source>
</evidence>
<dbReference type="Gene3D" id="1.20.1070.10">
    <property type="entry name" value="Rhodopsin 7-helix transmembrane proteins"/>
    <property type="match status" value="1"/>
</dbReference>
<dbReference type="CDD" id="cd14978">
    <property type="entry name" value="7tmA_FMRFamide_R-like"/>
    <property type="match status" value="1"/>
</dbReference>
<comment type="caution">
    <text evidence="8">The sequence shown here is derived from an EMBL/GenBank/DDBJ whole genome shotgun (WGS) entry which is preliminary data.</text>
</comment>
<evidence type="ECO:0000256" key="7">
    <source>
        <dbReference type="ARBA" id="ARBA00023224"/>
    </source>
</evidence>
<dbReference type="PRINTS" id="PR00237">
    <property type="entry name" value="GPCRRHODOPSN"/>
</dbReference>
<dbReference type="PROSITE" id="PS50262">
    <property type="entry name" value="G_PROTEIN_RECEP_F1_2"/>
    <property type="match status" value="1"/>
</dbReference>
<dbReference type="InterPro" id="IPR017452">
    <property type="entry name" value="GPCR_Rhodpsn_7TM"/>
</dbReference>
<evidence type="ECO:0000256" key="5">
    <source>
        <dbReference type="ARBA" id="ARBA00023136"/>
    </source>
</evidence>
<dbReference type="PANTHER" id="PTHR24243:SF230">
    <property type="entry name" value="G-PROTEIN COUPLED RECEPTORS FAMILY 1 PROFILE DOMAIN-CONTAINING PROTEIN"/>
    <property type="match status" value="1"/>
</dbReference>
<dbReference type="GO" id="GO:0004930">
    <property type="term" value="F:G protein-coupled receptor activity"/>
    <property type="evidence" value="ECO:0007669"/>
    <property type="project" value="UniProtKB-KW"/>
</dbReference>
<reference evidence="8" key="1">
    <citation type="submission" date="2022-03" db="EMBL/GenBank/DDBJ databases">
        <authorList>
            <person name="Martin C."/>
        </authorList>
    </citation>
    <scope>NUCLEOTIDE SEQUENCE</scope>
</reference>
<dbReference type="Proteomes" id="UP000749559">
    <property type="component" value="Unassembled WGS sequence"/>
</dbReference>
<evidence type="ECO:0000256" key="6">
    <source>
        <dbReference type="ARBA" id="ARBA00023170"/>
    </source>
</evidence>
<accession>A0A8J1UNT4</accession>
<proteinExistence type="predicted"/>
<dbReference type="PANTHER" id="PTHR24243">
    <property type="entry name" value="G-PROTEIN COUPLED RECEPTOR"/>
    <property type="match status" value="1"/>
</dbReference>
<gene>
    <name evidence="8" type="ORF">OFUS_LOCUS17998</name>
</gene>
<keyword evidence="6" id="KW-0675">Receptor</keyword>
<keyword evidence="3" id="KW-1133">Transmembrane helix</keyword>
<keyword evidence="4" id="KW-0297">G-protein coupled receptor</keyword>
<comment type="subcellular location">
    <subcellularLocation>
        <location evidence="1">Membrane</location>
        <topology evidence="1">Multi-pass membrane protein</topology>
    </subcellularLocation>
</comment>
<dbReference type="SUPFAM" id="SSF81321">
    <property type="entry name" value="Family A G protein-coupled receptor-like"/>
    <property type="match status" value="1"/>
</dbReference>
<keyword evidence="7" id="KW-0807">Transducer</keyword>
<organism evidence="8 9">
    <name type="scientific">Owenia fusiformis</name>
    <name type="common">Polychaete worm</name>
    <dbReference type="NCBI Taxonomy" id="6347"/>
    <lineage>
        <taxon>Eukaryota</taxon>
        <taxon>Metazoa</taxon>
        <taxon>Spiralia</taxon>
        <taxon>Lophotrochozoa</taxon>
        <taxon>Annelida</taxon>
        <taxon>Polychaeta</taxon>
        <taxon>Sedentaria</taxon>
        <taxon>Canalipalpata</taxon>
        <taxon>Sabellida</taxon>
        <taxon>Oweniida</taxon>
        <taxon>Oweniidae</taxon>
        <taxon>Owenia</taxon>
    </lineage>
</organism>
<protein>
    <submittedName>
        <fullName evidence="8">Uncharacterized protein</fullName>
    </submittedName>
</protein>
<dbReference type="Pfam" id="PF00001">
    <property type="entry name" value="7tm_1"/>
    <property type="match status" value="1"/>
</dbReference>
<keyword evidence="9" id="KW-1185">Reference proteome</keyword>
<sequence length="424" mass="48634">MATLNDIKMKCNLSTRQNGTLNETANTTGLIDYDTMMKEHLEYRLSVDLYVYLLPFWVFLGTFGNCLSAVVSLLKQMRKYSMSTYMFFLAISDTGVLLVSALRYWMGKIVKNGDLKMLNDPACKIIGGFLYHFVRHSSVWIVVLMTFERFIIAFFPLRAKTLVTKRHPVLACLLVWGVLAIIDLNLLWVYELIYDCIVTETTVSIQKRCFTTKARFIWPWIDFLLYSALPISLLIIFNTLLCVKLLQTSKLRRSLTNNDFRHTTSTKNRTTKQDKANQEHKTYFLVVPLVISTAFIVTTTPIAIMETIYSDITDVDPHTMAQIRLARTTFFILMYTNHSINFILYWVTGRTFRNEVGNLVKCTPEDVTSHEPSLSISQNPSSVTFTIKSQDVTSEDSGVTGLSIKWFNGEDCQFKNDDTTVSHM</sequence>
<evidence type="ECO:0000313" key="8">
    <source>
        <dbReference type="EMBL" id="CAH1793106.1"/>
    </source>
</evidence>
<dbReference type="InterPro" id="IPR000276">
    <property type="entry name" value="GPCR_Rhodpsn"/>
</dbReference>
<keyword evidence="5" id="KW-0472">Membrane</keyword>